<evidence type="ECO:0000313" key="1">
    <source>
        <dbReference type="EMBL" id="MCI51677.1"/>
    </source>
</evidence>
<accession>A0A392STD2</accession>
<protein>
    <submittedName>
        <fullName evidence="1">Uncharacterized protein</fullName>
    </submittedName>
</protein>
<organism evidence="1 2">
    <name type="scientific">Trifolium medium</name>
    <dbReference type="NCBI Taxonomy" id="97028"/>
    <lineage>
        <taxon>Eukaryota</taxon>
        <taxon>Viridiplantae</taxon>
        <taxon>Streptophyta</taxon>
        <taxon>Embryophyta</taxon>
        <taxon>Tracheophyta</taxon>
        <taxon>Spermatophyta</taxon>
        <taxon>Magnoliopsida</taxon>
        <taxon>eudicotyledons</taxon>
        <taxon>Gunneridae</taxon>
        <taxon>Pentapetalae</taxon>
        <taxon>rosids</taxon>
        <taxon>fabids</taxon>
        <taxon>Fabales</taxon>
        <taxon>Fabaceae</taxon>
        <taxon>Papilionoideae</taxon>
        <taxon>50 kb inversion clade</taxon>
        <taxon>NPAAA clade</taxon>
        <taxon>Hologalegina</taxon>
        <taxon>IRL clade</taxon>
        <taxon>Trifolieae</taxon>
        <taxon>Trifolium</taxon>
    </lineage>
</organism>
<name>A0A392STD2_9FABA</name>
<dbReference type="AlphaFoldDB" id="A0A392STD2"/>
<dbReference type="EMBL" id="LXQA010435563">
    <property type="protein sequence ID" value="MCI51677.1"/>
    <property type="molecule type" value="Genomic_DNA"/>
</dbReference>
<reference evidence="1 2" key="1">
    <citation type="journal article" date="2018" name="Front. Plant Sci.">
        <title>Red Clover (Trifolium pratense) and Zigzag Clover (T. medium) - A Picture of Genomic Similarities and Differences.</title>
        <authorList>
            <person name="Dluhosova J."/>
            <person name="Istvanek J."/>
            <person name="Nedelnik J."/>
            <person name="Repkova J."/>
        </authorList>
    </citation>
    <scope>NUCLEOTIDE SEQUENCE [LARGE SCALE GENOMIC DNA]</scope>
    <source>
        <strain evidence="2">cv. 10/8</strain>
        <tissue evidence="1">Leaf</tissue>
    </source>
</reference>
<comment type="caution">
    <text evidence="1">The sequence shown here is derived from an EMBL/GenBank/DDBJ whole genome shotgun (WGS) entry which is preliminary data.</text>
</comment>
<feature type="non-terminal residue" evidence="1">
    <location>
        <position position="38"/>
    </location>
</feature>
<keyword evidence="2" id="KW-1185">Reference proteome</keyword>
<sequence>MYKVLVVYHNIYGTSHPRLRGTGVVCSRLNSDCSAVGP</sequence>
<evidence type="ECO:0000313" key="2">
    <source>
        <dbReference type="Proteomes" id="UP000265520"/>
    </source>
</evidence>
<dbReference type="Proteomes" id="UP000265520">
    <property type="component" value="Unassembled WGS sequence"/>
</dbReference>
<proteinExistence type="predicted"/>